<dbReference type="HOGENOM" id="CLU_2108327_0_0_1"/>
<gene>
    <name evidence="2" type="ORF">HCEG_03187</name>
</gene>
<reference evidence="3" key="1">
    <citation type="submission" date="2008-07" db="EMBL/GenBank/DDBJ databases">
        <title>Annotation of Ajellomyces capsulatus strain H88.</title>
        <authorList>
            <person name="Champion M."/>
            <person name="Cuomo C."/>
            <person name="Ma L.-J."/>
            <person name="Henn M.R."/>
            <person name="Sil A."/>
            <person name="Goldman B."/>
            <person name="Young S.K."/>
            <person name="Kodira C.D."/>
            <person name="Zeng Q."/>
            <person name="Koehrsen M."/>
            <person name="Alvarado L."/>
            <person name="Berlin A."/>
            <person name="Borenstein D."/>
            <person name="Chen Z."/>
            <person name="Engels R."/>
            <person name="Freedman E."/>
            <person name="Gellesch M."/>
            <person name="Goldberg J."/>
            <person name="Griggs A."/>
            <person name="Gujja S."/>
            <person name="Heiman D."/>
            <person name="Hepburn T."/>
            <person name="Howarth C."/>
            <person name="Jen D."/>
            <person name="Larson L."/>
            <person name="Lewis B."/>
            <person name="Mehta T."/>
            <person name="Park D."/>
            <person name="Pearson M."/>
            <person name="Roberts A."/>
            <person name="Saif S."/>
            <person name="Shea T."/>
            <person name="Shenoy N."/>
            <person name="Sisk P."/>
            <person name="Stolte C."/>
            <person name="Sykes S."/>
            <person name="Walk T."/>
            <person name="White J."/>
            <person name="Yandava C."/>
            <person name="Klein B."/>
            <person name="McEwen J.G."/>
            <person name="Puccia R."/>
            <person name="Goldman G.H."/>
            <person name="Felipe M.S."/>
            <person name="Nino-Vega G."/>
            <person name="San-Blas G."/>
            <person name="Taylor J."/>
            <person name="Mendoza L."/>
            <person name="Galagan J."/>
            <person name="Nusbaum C."/>
            <person name="Birren B."/>
        </authorList>
    </citation>
    <scope>NUCLEOTIDE SEQUENCE [LARGE SCALE GENOMIC DNA]</scope>
    <source>
        <strain evidence="3">H88</strain>
    </source>
</reference>
<proteinExistence type="predicted"/>
<name>F0UC26_AJEC8</name>
<sequence length="115" mass="12276">MDVRKSRPISAEPLATAWSVFWTLPMTGAALTDWPNKALGDVNARLDDNQGSPGRSARGYCERQGEGYASATSFRKGILGVGLDQTSIPQEPKIMTEKEEGEKVGSASLFLASSG</sequence>
<protein>
    <submittedName>
        <fullName evidence="2">Predicted protein</fullName>
    </submittedName>
</protein>
<evidence type="ECO:0000256" key="1">
    <source>
        <dbReference type="SAM" id="MobiDB-lite"/>
    </source>
</evidence>
<dbReference type="EMBL" id="DS990637">
    <property type="protein sequence ID" value="EGC43972.1"/>
    <property type="molecule type" value="Genomic_DNA"/>
</dbReference>
<evidence type="ECO:0000313" key="2">
    <source>
        <dbReference type="EMBL" id="EGC43972.1"/>
    </source>
</evidence>
<feature type="compositionally biased region" description="Basic and acidic residues" evidence="1">
    <location>
        <begin position="94"/>
        <end position="103"/>
    </location>
</feature>
<dbReference type="Proteomes" id="UP000008142">
    <property type="component" value="Unassembled WGS sequence"/>
</dbReference>
<organism evidence="3">
    <name type="scientific">Ajellomyces capsulatus (strain H88)</name>
    <name type="common">Darling's disease fungus</name>
    <name type="synonym">Histoplasma capsulatum</name>
    <dbReference type="NCBI Taxonomy" id="544711"/>
    <lineage>
        <taxon>Eukaryota</taxon>
        <taxon>Fungi</taxon>
        <taxon>Dikarya</taxon>
        <taxon>Ascomycota</taxon>
        <taxon>Pezizomycotina</taxon>
        <taxon>Eurotiomycetes</taxon>
        <taxon>Eurotiomycetidae</taxon>
        <taxon>Onygenales</taxon>
        <taxon>Ajellomycetaceae</taxon>
        <taxon>Histoplasma</taxon>
    </lineage>
</organism>
<dbReference type="AlphaFoldDB" id="F0UC26"/>
<accession>F0UC26</accession>
<evidence type="ECO:0000313" key="3">
    <source>
        <dbReference type="Proteomes" id="UP000008142"/>
    </source>
</evidence>
<feature type="region of interest" description="Disordered" evidence="1">
    <location>
        <begin position="89"/>
        <end position="115"/>
    </location>
</feature>